<feature type="transmembrane region" description="Helical" evidence="5">
    <location>
        <begin position="378"/>
        <end position="398"/>
    </location>
</feature>
<organism evidence="8 9">
    <name type="scientific">Allorhodopirellula heiligendammensis</name>
    <dbReference type="NCBI Taxonomy" id="2714739"/>
    <lineage>
        <taxon>Bacteria</taxon>
        <taxon>Pseudomonadati</taxon>
        <taxon>Planctomycetota</taxon>
        <taxon>Planctomycetia</taxon>
        <taxon>Pirellulales</taxon>
        <taxon>Pirellulaceae</taxon>
        <taxon>Allorhodopirellula</taxon>
    </lineage>
</organism>
<feature type="transmembrane region" description="Helical" evidence="5">
    <location>
        <begin position="309"/>
        <end position="328"/>
    </location>
</feature>
<dbReference type="Proteomes" id="UP000319908">
    <property type="component" value="Unassembled WGS sequence"/>
</dbReference>
<dbReference type="InterPro" id="IPR006202">
    <property type="entry name" value="Neur_chan_lig-bd"/>
</dbReference>
<dbReference type="InterPro" id="IPR036734">
    <property type="entry name" value="Neur_chan_lig-bd_sf"/>
</dbReference>
<comment type="subcellular location">
    <subcellularLocation>
        <location evidence="1">Membrane</location>
        <topology evidence="1">Multi-pass membrane protein</topology>
    </subcellularLocation>
</comment>
<evidence type="ECO:0000256" key="4">
    <source>
        <dbReference type="ARBA" id="ARBA00023136"/>
    </source>
</evidence>
<dbReference type="GO" id="GO:0004888">
    <property type="term" value="F:transmembrane signaling receptor activity"/>
    <property type="evidence" value="ECO:0007669"/>
    <property type="project" value="InterPro"/>
</dbReference>
<name>A0A5C6C5L0_9BACT</name>
<evidence type="ECO:0000256" key="2">
    <source>
        <dbReference type="ARBA" id="ARBA00022692"/>
    </source>
</evidence>
<evidence type="ECO:0000256" key="3">
    <source>
        <dbReference type="ARBA" id="ARBA00022989"/>
    </source>
</evidence>
<feature type="domain" description="Neurotransmitter-gated ion-channel transmembrane" evidence="7">
    <location>
        <begin position="282"/>
        <end position="365"/>
    </location>
</feature>
<feature type="domain" description="Neurotransmitter-gated ion-channel ligand-binding" evidence="6">
    <location>
        <begin position="78"/>
        <end position="246"/>
    </location>
</feature>
<dbReference type="Gene3D" id="1.20.58.390">
    <property type="entry name" value="Neurotransmitter-gated ion-channel transmembrane domain"/>
    <property type="match status" value="1"/>
</dbReference>
<evidence type="ECO:0000256" key="5">
    <source>
        <dbReference type="SAM" id="Phobius"/>
    </source>
</evidence>
<dbReference type="Pfam" id="PF02932">
    <property type="entry name" value="Neur_chan_memb"/>
    <property type="match status" value="1"/>
</dbReference>
<keyword evidence="9" id="KW-1185">Reference proteome</keyword>
<accession>A0A5C6C5L0</accession>
<keyword evidence="4 5" id="KW-0472">Membrane</keyword>
<keyword evidence="2 5" id="KW-0812">Transmembrane</keyword>
<dbReference type="EMBL" id="SJPU01000001">
    <property type="protein sequence ID" value="TWU19405.1"/>
    <property type="molecule type" value="Genomic_DNA"/>
</dbReference>
<dbReference type="PANTHER" id="PTHR18945">
    <property type="entry name" value="NEUROTRANSMITTER GATED ION CHANNEL"/>
    <property type="match status" value="1"/>
</dbReference>
<dbReference type="Gene3D" id="2.70.170.10">
    <property type="entry name" value="Neurotransmitter-gated ion-channel ligand-binding domain"/>
    <property type="match status" value="1"/>
</dbReference>
<feature type="transmembrane region" description="Helical" evidence="5">
    <location>
        <begin position="276"/>
        <end position="297"/>
    </location>
</feature>
<dbReference type="InterPro" id="IPR006029">
    <property type="entry name" value="Neurotrans-gated_channel_TM"/>
</dbReference>
<dbReference type="Pfam" id="PF02931">
    <property type="entry name" value="Neur_chan_LBD"/>
    <property type="match status" value="1"/>
</dbReference>
<dbReference type="InterPro" id="IPR006201">
    <property type="entry name" value="Neur_channel"/>
</dbReference>
<dbReference type="GO" id="GO:0016020">
    <property type="term" value="C:membrane"/>
    <property type="evidence" value="ECO:0007669"/>
    <property type="project" value="UniProtKB-SubCell"/>
</dbReference>
<dbReference type="InterPro" id="IPR036719">
    <property type="entry name" value="Neuro-gated_channel_TM_sf"/>
</dbReference>
<evidence type="ECO:0000313" key="8">
    <source>
        <dbReference type="EMBL" id="TWU19405.1"/>
    </source>
</evidence>
<proteinExistence type="predicted"/>
<comment type="caution">
    <text evidence="8">The sequence shown here is derived from an EMBL/GenBank/DDBJ whole genome shotgun (WGS) entry which is preliminary data.</text>
</comment>
<dbReference type="AlphaFoldDB" id="A0A5C6C5L0"/>
<gene>
    <name evidence="8" type="primary">glvI</name>
    <name evidence="8" type="ORF">Poly21_15780</name>
</gene>
<evidence type="ECO:0000259" key="7">
    <source>
        <dbReference type="Pfam" id="PF02932"/>
    </source>
</evidence>
<evidence type="ECO:0000313" key="9">
    <source>
        <dbReference type="Proteomes" id="UP000319908"/>
    </source>
</evidence>
<feature type="transmembrane region" description="Helical" evidence="5">
    <location>
        <begin position="340"/>
        <end position="358"/>
    </location>
</feature>
<dbReference type="GO" id="GO:0005230">
    <property type="term" value="F:extracellular ligand-gated monoatomic ion channel activity"/>
    <property type="evidence" value="ECO:0007669"/>
    <property type="project" value="InterPro"/>
</dbReference>
<keyword evidence="3 5" id="KW-1133">Transmembrane helix</keyword>
<dbReference type="SUPFAM" id="SSF63712">
    <property type="entry name" value="Nicotinic receptor ligand binding domain-like"/>
    <property type="match status" value="1"/>
</dbReference>
<protein>
    <submittedName>
        <fullName evidence="8">Proton-gated ion channel</fullName>
    </submittedName>
</protein>
<dbReference type="SUPFAM" id="SSF90112">
    <property type="entry name" value="Neurotransmitter-gated ion-channel transmembrane pore"/>
    <property type="match status" value="1"/>
</dbReference>
<sequence length="399" mass="43776">MSRHLNFHHPGSRSASEKLVANDIETKAQQRTIWITANRWLSGLVSVAFVAIGCGQLAAAEPDVAPPEPTVAQWHPLNPPVADGPVSVHATFDLLSISGINDEAEQVGISGVLTLVWKNANQSFDPAQEGIREKVFSGDFQFYEVYSGWYPQVTLANTAGEYDTSAVVLRVQPDGTSTLSQAIDAVAKVDLNMRRFPFDRQRLELVFRIFGFDSSVIAFDDTSSAASTNGSFTKVPQWSLRKIHASMGTLDASESIGVGPASSFVVAIDVKREPLFMVRLVVVPLSLIVMLSWSVFWMDRSSVGDRVNVSFVGILTAVAYQITLVGIVPNVSSVTMMNAFLNLSLLIMCATVVVSLYVNTVDRHGPIRGDRIDRRCRWLFPLSYIALNAVILILAFFFF</sequence>
<evidence type="ECO:0000259" key="6">
    <source>
        <dbReference type="Pfam" id="PF02931"/>
    </source>
</evidence>
<dbReference type="InterPro" id="IPR038050">
    <property type="entry name" value="Neuro_actylchol_rec"/>
</dbReference>
<reference evidence="8 9" key="1">
    <citation type="journal article" date="2020" name="Antonie Van Leeuwenhoek">
        <title>Rhodopirellula heiligendammensis sp. nov., Rhodopirellula pilleata sp. nov., and Rhodopirellula solitaria sp. nov. isolated from natural or artificial marine surfaces in Northern Germany and California, USA, and emended description of the genus Rhodopirellula.</title>
        <authorList>
            <person name="Kallscheuer N."/>
            <person name="Wiegand S."/>
            <person name="Jogler M."/>
            <person name="Boedeker C."/>
            <person name="Peeters S.H."/>
            <person name="Rast P."/>
            <person name="Heuer A."/>
            <person name="Jetten M.S.M."/>
            <person name="Rohde M."/>
            <person name="Jogler C."/>
        </authorList>
    </citation>
    <scope>NUCLEOTIDE SEQUENCE [LARGE SCALE GENOMIC DNA]</scope>
    <source>
        <strain evidence="8 9">Poly21</strain>
    </source>
</reference>
<evidence type="ECO:0000256" key="1">
    <source>
        <dbReference type="ARBA" id="ARBA00004141"/>
    </source>
</evidence>